<feature type="transmembrane region" description="Helical" evidence="12">
    <location>
        <begin position="12"/>
        <end position="33"/>
    </location>
</feature>
<sequence length="446" mass="48708">MNNHSMTRRLLIGLMTSITLIWLIATVMGLSVMEEEYDETFDSSLQETAERLVPLVVDDLFRKEEIVAPQQLQAARPDEEGEYLTYQVRDKTGKVLIHSHDAPPTPFPAPLQGGFWSDDTHRYYTATGVSNTIFVQVADAFANRREALSETGLALFLPIFALLPLGLALSWVITRRALAPVDDLGLEIEAKDSGNMELLKTDALPLELLPIAGSVNVLLQRLRNALEAEREFTANSAHELRTPIAGALAQTQLLINELGQGPGKRRAGQIETSLVKLNHLAEKLLQLSRAQAGVGVSEKPVDLIPVLRVLIDEFHHSGQDEDRLICRCAPNARLHGHYNADAFAIALRNLIENALIHGDPDAPVEVSLKADGSISVVNGGPVYTPDELAKLTGRFQRGHTTATGSGLGLSIATRFLEQMHATLTLASPASGRDDGFEAVVRFPHQD</sequence>
<dbReference type="PANTHER" id="PTHR45436">
    <property type="entry name" value="SENSOR HISTIDINE KINASE YKOH"/>
    <property type="match status" value="1"/>
</dbReference>
<keyword evidence="9" id="KW-0067">ATP-binding</keyword>
<dbReference type="Gene3D" id="3.30.565.10">
    <property type="entry name" value="Histidine kinase-like ATPase, C-terminal domain"/>
    <property type="match status" value="1"/>
</dbReference>
<dbReference type="CDD" id="cd00075">
    <property type="entry name" value="HATPase"/>
    <property type="match status" value="1"/>
</dbReference>
<evidence type="ECO:0000256" key="5">
    <source>
        <dbReference type="ARBA" id="ARBA00022679"/>
    </source>
</evidence>
<reference evidence="14 15" key="1">
    <citation type="submission" date="2020-08" db="EMBL/GenBank/DDBJ databases">
        <title>Genomic Encyclopedia of Type Strains, Phase IV (KMG-IV): sequencing the most valuable type-strain genomes for metagenomic binning, comparative biology and taxonomic classification.</title>
        <authorList>
            <person name="Goeker M."/>
        </authorList>
    </citation>
    <scope>NUCLEOTIDE SEQUENCE [LARGE SCALE GENOMIC DNA]</scope>
    <source>
        <strain evidence="14 15">DSM 26385</strain>
    </source>
</reference>
<comment type="caution">
    <text evidence="14">The sequence shown here is derived from an EMBL/GenBank/DDBJ whole genome shotgun (WGS) entry which is preliminary data.</text>
</comment>
<comment type="catalytic activity">
    <reaction evidence="1">
        <text>ATP + protein L-histidine = ADP + protein N-phospho-L-histidine.</text>
        <dbReference type="EC" id="2.7.13.3"/>
    </reaction>
</comment>
<name>A0A7W6K519_9HYPH</name>
<evidence type="ECO:0000256" key="1">
    <source>
        <dbReference type="ARBA" id="ARBA00000085"/>
    </source>
</evidence>
<dbReference type="Pfam" id="PF00512">
    <property type="entry name" value="HisKA"/>
    <property type="match status" value="1"/>
</dbReference>
<dbReference type="InterPro" id="IPR003594">
    <property type="entry name" value="HATPase_dom"/>
</dbReference>
<evidence type="ECO:0000256" key="12">
    <source>
        <dbReference type="SAM" id="Phobius"/>
    </source>
</evidence>
<dbReference type="Gene3D" id="1.10.287.130">
    <property type="match status" value="1"/>
</dbReference>
<dbReference type="EMBL" id="JACIDU010000010">
    <property type="protein sequence ID" value="MBB4104162.1"/>
    <property type="molecule type" value="Genomic_DNA"/>
</dbReference>
<evidence type="ECO:0000313" key="15">
    <source>
        <dbReference type="Proteomes" id="UP000584824"/>
    </source>
</evidence>
<evidence type="ECO:0000259" key="13">
    <source>
        <dbReference type="PROSITE" id="PS50109"/>
    </source>
</evidence>
<dbReference type="SUPFAM" id="SSF47384">
    <property type="entry name" value="Homodimeric domain of signal transducing histidine kinase"/>
    <property type="match status" value="1"/>
</dbReference>
<keyword evidence="10 12" id="KW-1133">Transmembrane helix</keyword>
<dbReference type="AlphaFoldDB" id="A0A7W6K519"/>
<dbReference type="Pfam" id="PF02518">
    <property type="entry name" value="HATPase_c"/>
    <property type="match status" value="1"/>
</dbReference>
<feature type="domain" description="Histidine kinase" evidence="13">
    <location>
        <begin position="235"/>
        <end position="446"/>
    </location>
</feature>
<evidence type="ECO:0000256" key="3">
    <source>
        <dbReference type="ARBA" id="ARBA00012438"/>
    </source>
</evidence>
<dbReference type="GO" id="GO:0005524">
    <property type="term" value="F:ATP binding"/>
    <property type="evidence" value="ECO:0007669"/>
    <property type="project" value="UniProtKB-KW"/>
</dbReference>
<proteinExistence type="predicted"/>
<keyword evidence="11" id="KW-0902">Two-component regulatory system</keyword>
<protein>
    <recommendedName>
        <fullName evidence="3">histidine kinase</fullName>
        <ecNumber evidence="3">2.7.13.3</ecNumber>
    </recommendedName>
</protein>
<keyword evidence="5 14" id="KW-0808">Transferase</keyword>
<evidence type="ECO:0000256" key="8">
    <source>
        <dbReference type="ARBA" id="ARBA00022777"/>
    </source>
</evidence>
<dbReference type="InterPro" id="IPR013727">
    <property type="entry name" value="2CSK_N"/>
</dbReference>
<keyword evidence="15" id="KW-1185">Reference proteome</keyword>
<evidence type="ECO:0000256" key="6">
    <source>
        <dbReference type="ARBA" id="ARBA00022692"/>
    </source>
</evidence>
<dbReference type="InterPro" id="IPR050428">
    <property type="entry name" value="TCS_sensor_his_kinase"/>
</dbReference>
<dbReference type="EC" id="2.7.13.3" evidence="3"/>
<dbReference type="PANTHER" id="PTHR45436:SF14">
    <property type="entry name" value="SENSOR PROTEIN QSEC"/>
    <property type="match status" value="1"/>
</dbReference>
<dbReference type="Pfam" id="PF08521">
    <property type="entry name" value="2CSK_N"/>
    <property type="match status" value="1"/>
</dbReference>
<feature type="transmembrane region" description="Helical" evidence="12">
    <location>
        <begin position="153"/>
        <end position="173"/>
    </location>
</feature>
<keyword evidence="4" id="KW-0597">Phosphoprotein</keyword>
<dbReference type="PROSITE" id="PS50109">
    <property type="entry name" value="HIS_KIN"/>
    <property type="match status" value="1"/>
</dbReference>
<dbReference type="InterPro" id="IPR036097">
    <property type="entry name" value="HisK_dim/P_sf"/>
</dbReference>
<dbReference type="InterPro" id="IPR036890">
    <property type="entry name" value="HATPase_C_sf"/>
</dbReference>
<evidence type="ECO:0000256" key="2">
    <source>
        <dbReference type="ARBA" id="ARBA00004141"/>
    </source>
</evidence>
<dbReference type="Proteomes" id="UP000584824">
    <property type="component" value="Unassembled WGS sequence"/>
</dbReference>
<evidence type="ECO:0000256" key="4">
    <source>
        <dbReference type="ARBA" id="ARBA00022553"/>
    </source>
</evidence>
<organism evidence="14 15">
    <name type="scientific">Allorhizobium borbori</name>
    <dbReference type="NCBI Taxonomy" id="485907"/>
    <lineage>
        <taxon>Bacteria</taxon>
        <taxon>Pseudomonadati</taxon>
        <taxon>Pseudomonadota</taxon>
        <taxon>Alphaproteobacteria</taxon>
        <taxon>Hyphomicrobiales</taxon>
        <taxon>Rhizobiaceae</taxon>
        <taxon>Rhizobium/Agrobacterium group</taxon>
        <taxon>Allorhizobium</taxon>
    </lineage>
</organism>
<dbReference type="GO" id="GO:0000155">
    <property type="term" value="F:phosphorelay sensor kinase activity"/>
    <property type="evidence" value="ECO:0007669"/>
    <property type="project" value="InterPro"/>
</dbReference>
<dbReference type="Gene3D" id="1.20.5.1040">
    <property type="entry name" value="Sensor protein qsec"/>
    <property type="match status" value="1"/>
</dbReference>
<dbReference type="CDD" id="cd00082">
    <property type="entry name" value="HisKA"/>
    <property type="match status" value="1"/>
</dbReference>
<dbReference type="InterPro" id="IPR005467">
    <property type="entry name" value="His_kinase_dom"/>
</dbReference>
<keyword evidence="8 14" id="KW-0418">Kinase</keyword>
<gene>
    <name evidence="14" type="ORF">GGQ66_002735</name>
</gene>
<keyword evidence="12" id="KW-0472">Membrane</keyword>
<comment type="subcellular location">
    <subcellularLocation>
        <location evidence="2">Membrane</location>
        <topology evidence="2">Multi-pass membrane protein</topology>
    </subcellularLocation>
</comment>
<evidence type="ECO:0000256" key="7">
    <source>
        <dbReference type="ARBA" id="ARBA00022741"/>
    </source>
</evidence>
<dbReference type="RefSeq" id="WP_183793248.1">
    <property type="nucleotide sequence ID" value="NZ_JACIDU010000010.1"/>
</dbReference>
<keyword evidence="6 12" id="KW-0812">Transmembrane</keyword>
<dbReference type="SUPFAM" id="SSF55874">
    <property type="entry name" value="ATPase domain of HSP90 chaperone/DNA topoisomerase II/histidine kinase"/>
    <property type="match status" value="1"/>
</dbReference>
<evidence type="ECO:0000313" key="14">
    <source>
        <dbReference type="EMBL" id="MBB4104162.1"/>
    </source>
</evidence>
<evidence type="ECO:0000256" key="9">
    <source>
        <dbReference type="ARBA" id="ARBA00022840"/>
    </source>
</evidence>
<dbReference type="GO" id="GO:0005886">
    <property type="term" value="C:plasma membrane"/>
    <property type="evidence" value="ECO:0007669"/>
    <property type="project" value="TreeGrafter"/>
</dbReference>
<dbReference type="InterPro" id="IPR003661">
    <property type="entry name" value="HisK_dim/P_dom"/>
</dbReference>
<keyword evidence="7" id="KW-0547">Nucleotide-binding</keyword>
<accession>A0A7W6K519</accession>
<evidence type="ECO:0000256" key="10">
    <source>
        <dbReference type="ARBA" id="ARBA00022989"/>
    </source>
</evidence>
<dbReference type="SMART" id="SM00388">
    <property type="entry name" value="HisKA"/>
    <property type="match status" value="1"/>
</dbReference>
<dbReference type="SMART" id="SM00387">
    <property type="entry name" value="HATPase_c"/>
    <property type="match status" value="1"/>
</dbReference>
<evidence type="ECO:0000256" key="11">
    <source>
        <dbReference type="ARBA" id="ARBA00023012"/>
    </source>
</evidence>